<dbReference type="GO" id="GO:0005874">
    <property type="term" value="C:microtubule"/>
    <property type="evidence" value="ECO:0007669"/>
    <property type="project" value="UniProtKB-KW"/>
</dbReference>
<keyword evidence="15" id="KW-0137">Centromere</keyword>
<keyword evidence="10" id="KW-0159">Chromosome partition</keyword>
<comment type="similarity">
    <text evidence="4">Belongs to the DASH complex DAD3 family.</text>
</comment>
<evidence type="ECO:0000256" key="7">
    <source>
        <dbReference type="ARBA" id="ARBA00022618"/>
    </source>
</evidence>
<dbReference type="AlphaFoldDB" id="A0AAI9SXP7"/>
<accession>A0AAI9SXP7</accession>
<evidence type="ECO:0000256" key="13">
    <source>
        <dbReference type="ARBA" id="ARBA00023242"/>
    </source>
</evidence>
<dbReference type="PANTHER" id="PTHR28017">
    <property type="entry name" value="DASH COMPLEX SUBUNIT DAD3"/>
    <property type="match status" value="1"/>
</dbReference>
<evidence type="ECO:0000256" key="18">
    <source>
        <dbReference type="SAM" id="MobiDB-lite"/>
    </source>
</evidence>
<keyword evidence="11" id="KW-0995">Kinetochore</keyword>
<proteinExistence type="inferred from homology"/>
<keyword evidence="8" id="KW-0493">Microtubule</keyword>
<evidence type="ECO:0000313" key="19">
    <source>
        <dbReference type="EMBL" id="KAI3405018.2"/>
    </source>
</evidence>
<dbReference type="GO" id="GO:0008608">
    <property type="term" value="P:attachment of spindle microtubules to kinetochore"/>
    <property type="evidence" value="ECO:0007669"/>
    <property type="project" value="InterPro"/>
</dbReference>
<comment type="subcellular location">
    <subcellularLocation>
        <location evidence="3">Chromosome</location>
        <location evidence="3">Centromere</location>
        <location evidence="3">Kinetochore</location>
    </subcellularLocation>
    <subcellularLocation>
        <location evidence="2">Cytoplasm</location>
        <location evidence="2">Cytoskeleton</location>
        <location evidence="2">Spindle</location>
    </subcellularLocation>
    <subcellularLocation>
        <location evidence="1">Nucleus</location>
    </subcellularLocation>
</comment>
<name>A0AAI9SXP7_9ASCO</name>
<organism evidence="19 20">
    <name type="scientific">Candida oxycetoniae</name>
    <dbReference type="NCBI Taxonomy" id="497107"/>
    <lineage>
        <taxon>Eukaryota</taxon>
        <taxon>Fungi</taxon>
        <taxon>Dikarya</taxon>
        <taxon>Ascomycota</taxon>
        <taxon>Saccharomycotina</taxon>
        <taxon>Pichiomycetes</taxon>
        <taxon>Debaryomycetaceae</taxon>
        <taxon>Candida/Lodderomyces clade</taxon>
        <taxon>Candida</taxon>
    </lineage>
</organism>
<evidence type="ECO:0000256" key="15">
    <source>
        <dbReference type="ARBA" id="ARBA00023328"/>
    </source>
</evidence>
<evidence type="ECO:0000256" key="11">
    <source>
        <dbReference type="ARBA" id="ARBA00022838"/>
    </source>
</evidence>
<evidence type="ECO:0000256" key="17">
    <source>
        <dbReference type="ARBA" id="ARBA00044305"/>
    </source>
</evidence>
<evidence type="ECO:0000256" key="9">
    <source>
        <dbReference type="ARBA" id="ARBA00022776"/>
    </source>
</evidence>
<keyword evidence="6" id="KW-0963">Cytoplasm</keyword>
<dbReference type="GO" id="GO:0051010">
    <property type="term" value="F:microtubule plus-end binding"/>
    <property type="evidence" value="ECO:0007669"/>
    <property type="project" value="TreeGrafter"/>
</dbReference>
<evidence type="ECO:0000256" key="4">
    <source>
        <dbReference type="ARBA" id="ARBA00006277"/>
    </source>
</evidence>
<dbReference type="GeneID" id="73379800"/>
<dbReference type="InterPro" id="IPR013965">
    <property type="entry name" value="DASH_Dad3"/>
</dbReference>
<keyword evidence="9" id="KW-0498">Mitosis</keyword>
<dbReference type="GO" id="GO:0072686">
    <property type="term" value="C:mitotic spindle"/>
    <property type="evidence" value="ECO:0007669"/>
    <property type="project" value="InterPro"/>
</dbReference>
<dbReference type="Proteomes" id="UP001202479">
    <property type="component" value="Unassembled WGS sequence"/>
</dbReference>
<keyword evidence="5" id="KW-0158">Chromosome</keyword>
<evidence type="ECO:0000256" key="2">
    <source>
        <dbReference type="ARBA" id="ARBA00004186"/>
    </source>
</evidence>
<protein>
    <recommendedName>
        <fullName evidence="16">DASH complex subunit DAD3</fullName>
    </recommendedName>
    <alternativeName>
        <fullName evidence="17">Outer kinetochore protein DAD3</fullName>
    </alternativeName>
</protein>
<dbReference type="GO" id="GO:0051301">
    <property type="term" value="P:cell division"/>
    <property type="evidence" value="ECO:0007669"/>
    <property type="project" value="UniProtKB-KW"/>
</dbReference>
<evidence type="ECO:0000256" key="3">
    <source>
        <dbReference type="ARBA" id="ARBA00004629"/>
    </source>
</evidence>
<evidence type="ECO:0000256" key="5">
    <source>
        <dbReference type="ARBA" id="ARBA00022454"/>
    </source>
</evidence>
<evidence type="ECO:0000256" key="8">
    <source>
        <dbReference type="ARBA" id="ARBA00022701"/>
    </source>
</evidence>
<reference evidence="19" key="1">
    <citation type="journal article" date="2022" name="DNA Res.">
        <title>Genome analysis of five recently described species of the CUG-Ser clade uncovers Candida theae as a new hybrid lineage with pathogenic potential in the Candida parapsilosis species complex.</title>
        <authorList>
            <person name="Mixao V."/>
            <person name="Del Olmo V."/>
            <person name="Hegedusova E."/>
            <person name="Saus E."/>
            <person name="Pryszcz L."/>
            <person name="Cillingova A."/>
            <person name="Nosek J."/>
            <person name="Gabaldon T."/>
        </authorList>
    </citation>
    <scope>NUCLEOTIDE SEQUENCE</scope>
    <source>
        <strain evidence="19">CBS 10844</strain>
    </source>
</reference>
<feature type="region of interest" description="Disordered" evidence="18">
    <location>
        <begin position="96"/>
        <end position="144"/>
    </location>
</feature>
<dbReference type="RefSeq" id="XP_049180763.1">
    <property type="nucleotide sequence ID" value="XM_049323384.1"/>
</dbReference>
<keyword evidence="13" id="KW-0539">Nucleus</keyword>
<dbReference type="GO" id="GO:0042729">
    <property type="term" value="C:DASH complex"/>
    <property type="evidence" value="ECO:0007669"/>
    <property type="project" value="InterPro"/>
</dbReference>
<evidence type="ECO:0000256" key="6">
    <source>
        <dbReference type="ARBA" id="ARBA00022490"/>
    </source>
</evidence>
<gene>
    <name evidence="19" type="ORF">KGF56_002183</name>
</gene>
<comment type="caution">
    <text evidence="19">The sequence shown here is derived from an EMBL/GenBank/DDBJ whole genome shotgun (WGS) entry which is preliminary data.</text>
</comment>
<evidence type="ECO:0000256" key="12">
    <source>
        <dbReference type="ARBA" id="ARBA00023212"/>
    </source>
</evidence>
<evidence type="ECO:0000256" key="14">
    <source>
        <dbReference type="ARBA" id="ARBA00023306"/>
    </source>
</evidence>
<evidence type="ECO:0000313" key="20">
    <source>
        <dbReference type="Proteomes" id="UP001202479"/>
    </source>
</evidence>
<sequence>MSTDSNLENSLLVDYTRVPQLTDLESSVLTEYQNINTNLVKVNQLLKSFTNKNDANNHSIRLIRNLRELETKIPLIYTFFKGAVYSLYAEEDEGIVDDELKSGGDDGDNEEGNERENENDSDDIDEKGTHELSSISDAEGLEPE</sequence>
<keyword evidence="20" id="KW-1185">Reference proteome</keyword>
<keyword evidence="12" id="KW-0206">Cytoskeleton</keyword>
<dbReference type="PANTHER" id="PTHR28017:SF1">
    <property type="entry name" value="DASH COMPLEX SUBUNIT DAD3"/>
    <property type="match status" value="1"/>
</dbReference>
<evidence type="ECO:0000256" key="10">
    <source>
        <dbReference type="ARBA" id="ARBA00022829"/>
    </source>
</evidence>
<dbReference type="EMBL" id="JAHUZD010000070">
    <property type="protein sequence ID" value="KAI3405018.2"/>
    <property type="molecule type" value="Genomic_DNA"/>
</dbReference>
<dbReference type="Pfam" id="PF08656">
    <property type="entry name" value="DASH_Dad3"/>
    <property type="match status" value="1"/>
</dbReference>
<keyword evidence="7" id="KW-0132">Cell division</keyword>
<keyword evidence="14" id="KW-0131">Cell cycle</keyword>
<evidence type="ECO:0000256" key="16">
    <source>
        <dbReference type="ARBA" id="ARBA00044179"/>
    </source>
</evidence>
<evidence type="ECO:0000256" key="1">
    <source>
        <dbReference type="ARBA" id="ARBA00004123"/>
    </source>
</evidence>